<dbReference type="InterPro" id="IPR048522">
    <property type="entry name" value="Death_3_fish"/>
</dbReference>
<comment type="subcellular location">
    <subcellularLocation>
        <location evidence="1">Secreted</location>
    </subcellularLocation>
</comment>
<reference evidence="10" key="5">
    <citation type="submission" date="2025-09" db="UniProtKB">
        <authorList>
            <consortium name="Ensembl"/>
        </authorList>
    </citation>
    <scope>IDENTIFICATION</scope>
</reference>
<keyword evidence="5" id="KW-0677">Repeat</keyword>
<dbReference type="GeneTree" id="ENSGT00940000155167"/>
<keyword evidence="2" id="KW-0964">Secreted</keyword>
<keyword evidence="7" id="KW-0325">Glycoprotein</keyword>
<dbReference type="Pfam" id="PF21733">
    <property type="entry name" value="Death_3"/>
    <property type="match status" value="1"/>
</dbReference>
<keyword evidence="6 8" id="KW-1015">Disulfide bond</keyword>
<reference evidence="11" key="2">
    <citation type="journal article" date="2017" name="Sci. Adv.">
        <title>A tail of two voltages: Proteomic comparison of the three electric organs of the electric eel.</title>
        <authorList>
            <person name="Traeger L.L."/>
            <person name="Sabat G."/>
            <person name="Barrett-Wilt G.A."/>
            <person name="Wells G.B."/>
            <person name="Sussman M.R."/>
        </authorList>
    </citation>
    <scope>NUCLEOTIDE SEQUENCE [LARGE SCALE GENOMIC DNA]</scope>
</reference>
<dbReference type="GO" id="GO:0005576">
    <property type="term" value="C:extracellular region"/>
    <property type="evidence" value="ECO:0007669"/>
    <property type="project" value="UniProtKB-SubCell"/>
</dbReference>
<evidence type="ECO:0000256" key="4">
    <source>
        <dbReference type="ARBA" id="ARBA00022729"/>
    </source>
</evidence>
<dbReference type="InterPro" id="IPR052459">
    <property type="entry name" value="TNFRSF_decoy_receptor"/>
</dbReference>
<accession>A0A4W4DS35</accession>
<evidence type="ECO:0000313" key="11">
    <source>
        <dbReference type="Proteomes" id="UP000314983"/>
    </source>
</evidence>
<comment type="caution">
    <text evidence="8">Lacks conserved residue(s) required for the propagation of feature annotation.</text>
</comment>
<dbReference type="Proteomes" id="UP000314983">
    <property type="component" value="Chromosome 10"/>
</dbReference>
<reference evidence="10" key="3">
    <citation type="submission" date="2020-05" db="EMBL/GenBank/DDBJ databases">
        <title>Electrophorus electricus (electric eel) genome, fEleEle1, primary haplotype.</title>
        <authorList>
            <person name="Myers G."/>
            <person name="Meyer A."/>
            <person name="Fedrigo O."/>
            <person name="Formenti G."/>
            <person name="Rhie A."/>
            <person name="Tracey A."/>
            <person name="Sims Y."/>
            <person name="Jarvis E.D."/>
        </authorList>
    </citation>
    <scope>NUCLEOTIDE SEQUENCE [LARGE SCALE GENOMIC DNA]</scope>
</reference>
<evidence type="ECO:0000256" key="6">
    <source>
        <dbReference type="ARBA" id="ARBA00023157"/>
    </source>
</evidence>
<dbReference type="PANTHER" id="PTHR23097:SF181">
    <property type="entry name" value="CASPASE-8-LIKE"/>
    <property type="match status" value="1"/>
</dbReference>
<reference evidence="10" key="4">
    <citation type="submission" date="2025-08" db="UniProtKB">
        <authorList>
            <consortium name="Ensembl"/>
        </authorList>
    </citation>
    <scope>IDENTIFICATION</scope>
</reference>
<feature type="repeat" description="TNFR-Cys" evidence="8">
    <location>
        <begin position="61"/>
        <end position="102"/>
    </location>
</feature>
<dbReference type="SMART" id="SM00208">
    <property type="entry name" value="TNFR"/>
    <property type="match status" value="4"/>
</dbReference>
<dbReference type="PROSITE" id="PS50050">
    <property type="entry name" value="TNFR_NGFR_2"/>
    <property type="match status" value="1"/>
</dbReference>
<feature type="disulfide bond" evidence="8">
    <location>
        <begin position="84"/>
        <end position="102"/>
    </location>
</feature>
<dbReference type="AlphaFoldDB" id="A0A4W4DS35"/>
<keyword evidence="11" id="KW-1185">Reference proteome</keyword>
<dbReference type="InterPro" id="IPR001368">
    <property type="entry name" value="TNFR/NGFR_Cys_rich_reg"/>
</dbReference>
<dbReference type="PANTHER" id="PTHR23097">
    <property type="entry name" value="TUMOR NECROSIS FACTOR RECEPTOR SUPERFAMILY MEMBER"/>
    <property type="match status" value="1"/>
</dbReference>
<evidence type="ECO:0000256" key="5">
    <source>
        <dbReference type="ARBA" id="ARBA00022737"/>
    </source>
</evidence>
<organism evidence="10 11">
    <name type="scientific">Electrophorus electricus</name>
    <name type="common">Electric eel</name>
    <name type="synonym">Gymnotus electricus</name>
    <dbReference type="NCBI Taxonomy" id="8005"/>
    <lineage>
        <taxon>Eukaryota</taxon>
        <taxon>Metazoa</taxon>
        <taxon>Chordata</taxon>
        <taxon>Craniata</taxon>
        <taxon>Vertebrata</taxon>
        <taxon>Euteleostomi</taxon>
        <taxon>Actinopterygii</taxon>
        <taxon>Neopterygii</taxon>
        <taxon>Teleostei</taxon>
        <taxon>Ostariophysi</taxon>
        <taxon>Gymnotiformes</taxon>
        <taxon>Gymnotoidei</taxon>
        <taxon>Gymnotidae</taxon>
        <taxon>Electrophorus</taxon>
    </lineage>
</organism>
<name>A0A4W4DS35_ELEEL</name>
<evidence type="ECO:0000256" key="2">
    <source>
        <dbReference type="ARBA" id="ARBA00022525"/>
    </source>
</evidence>
<evidence type="ECO:0000256" key="8">
    <source>
        <dbReference type="PROSITE-ProRule" id="PRU00206"/>
    </source>
</evidence>
<feature type="domain" description="TNFR-Cys" evidence="9">
    <location>
        <begin position="61"/>
        <end position="102"/>
    </location>
</feature>
<dbReference type="Pfam" id="PF00020">
    <property type="entry name" value="TNFR_c6"/>
    <property type="match status" value="3"/>
</dbReference>
<evidence type="ECO:0000256" key="7">
    <source>
        <dbReference type="ARBA" id="ARBA00023180"/>
    </source>
</evidence>
<proteinExistence type="predicted"/>
<evidence type="ECO:0000313" key="10">
    <source>
        <dbReference type="Ensembl" id="ENSEEEP00000001743.2"/>
    </source>
</evidence>
<dbReference type="GO" id="GO:0006915">
    <property type="term" value="P:apoptotic process"/>
    <property type="evidence" value="ECO:0007669"/>
    <property type="project" value="UniProtKB-KW"/>
</dbReference>
<dbReference type="SUPFAM" id="SSF57586">
    <property type="entry name" value="TNF receptor-like"/>
    <property type="match status" value="2"/>
</dbReference>
<feature type="disulfide bond" evidence="8">
    <location>
        <begin position="62"/>
        <end position="77"/>
    </location>
</feature>
<evidence type="ECO:0000256" key="1">
    <source>
        <dbReference type="ARBA" id="ARBA00004613"/>
    </source>
</evidence>
<gene>
    <name evidence="10" type="primary">TNFRSF11B</name>
</gene>
<sequence>MNYSLNISCNLMGNDGTTQTVIPTYAHVDAVMSVTLTCSLCPPGTYMHAFCTATKDTVCLSCPTNHFTQFWNYLPKCLYCTNICNRNQIVKEQCSPTRNIVCECKEGYYRLHDFCVKHTQCPSGFGAKQIGTVHRNTECERCPRGTFSAVVSSCARCVNHTDCGQLPVLLRGKSWHDNVCTACTDLKDGKREALLRDVLQGFFSHAKLKMRKLSRFVQLLNHDGRPDRLQRFTLLLDVKSWIVTAHKHQLAKLPEILRISGLRGAKGKIDRILTQFEKAYSVDLNLSQDHCFPVHSNSSWQESFYAL</sequence>
<protein>
    <recommendedName>
        <fullName evidence="9">TNFR-Cys domain-containing protein</fullName>
    </recommendedName>
</protein>
<dbReference type="Ensembl" id="ENSEEET00000001778.2">
    <property type="protein sequence ID" value="ENSEEEP00000001743.2"/>
    <property type="gene ID" value="ENSEEEG00000001115.2"/>
</dbReference>
<keyword evidence="4" id="KW-0732">Signal</keyword>
<dbReference type="Gene3D" id="2.10.50.10">
    <property type="entry name" value="Tumor Necrosis Factor Receptor, subunit A, domain 2"/>
    <property type="match status" value="2"/>
</dbReference>
<evidence type="ECO:0000256" key="3">
    <source>
        <dbReference type="ARBA" id="ARBA00022703"/>
    </source>
</evidence>
<keyword evidence="3" id="KW-0053">Apoptosis</keyword>
<dbReference type="STRING" id="8005.ENSEEEP00000001743"/>
<reference evidence="11" key="1">
    <citation type="journal article" date="2014" name="Science">
        <title>Nonhuman genetics. Genomic basis for the convergent evolution of electric organs.</title>
        <authorList>
            <person name="Gallant J.R."/>
            <person name="Traeger L.L."/>
            <person name="Volkening J.D."/>
            <person name="Moffett H."/>
            <person name="Chen P.H."/>
            <person name="Novina C.D."/>
            <person name="Phillips G.N.Jr."/>
            <person name="Anand R."/>
            <person name="Wells G.B."/>
            <person name="Pinch M."/>
            <person name="Guth R."/>
            <person name="Unguez G.A."/>
            <person name="Albert J.S."/>
            <person name="Zakon H.H."/>
            <person name="Samanta M.P."/>
            <person name="Sussman M.R."/>
        </authorList>
    </citation>
    <scope>NUCLEOTIDE SEQUENCE [LARGE SCALE GENOMIC DNA]</scope>
</reference>
<evidence type="ECO:0000259" key="9">
    <source>
        <dbReference type="PROSITE" id="PS50050"/>
    </source>
</evidence>